<organism evidence="1 2">
    <name type="scientific">Austropuccinia psidii MF-1</name>
    <dbReference type="NCBI Taxonomy" id="1389203"/>
    <lineage>
        <taxon>Eukaryota</taxon>
        <taxon>Fungi</taxon>
        <taxon>Dikarya</taxon>
        <taxon>Basidiomycota</taxon>
        <taxon>Pucciniomycotina</taxon>
        <taxon>Pucciniomycetes</taxon>
        <taxon>Pucciniales</taxon>
        <taxon>Sphaerophragmiaceae</taxon>
        <taxon>Austropuccinia</taxon>
    </lineage>
</organism>
<sequence length="169" mass="19479">MVKTQRRDIFTSLRTNEEEFGSLEKNYIIKQELKKVSLLKVPSNYEVPQLHLGGSSSYGSQWLEYRPSMLQKSGSPRCTYNWPQTQTTIWNSSMTALILETWNICQINGGTPLYIIEEDLNTLTNKITILSRWITSRRPICKEYPGAHSNRNPAEGIWLQKIIKGRKGT</sequence>
<gene>
    <name evidence="1" type="ORF">O181_016783</name>
</gene>
<name>A0A9Q3GR77_9BASI</name>
<accession>A0A9Q3GR77</accession>
<proteinExistence type="predicted"/>
<evidence type="ECO:0000313" key="2">
    <source>
        <dbReference type="Proteomes" id="UP000765509"/>
    </source>
</evidence>
<dbReference type="AlphaFoldDB" id="A0A9Q3GR77"/>
<dbReference type="EMBL" id="AVOT02004685">
    <property type="protein sequence ID" value="MBW0477068.1"/>
    <property type="molecule type" value="Genomic_DNA"/>
</dbReference>
<protein>
    <submittedName>
        <fullName evidence="1">Uncharacterized protein</fullName>
    </submittedName>
</protein>
<comment type="caution">
    <text evidence="1">The sequence shown here is derived from an EMBL/GenBank/DDBJ whole genome shotgun (WGS) entry which is preliminary data.</text>
</comment>
<dbReference type="Proteomes" id="UP000765509">
    <property type="component" value="Unassembled WGS sequence"/>
</dbReference>
<evidence type="ECO:0000313" key="1">
    <source>
        <dbReference type="EMBL" id="MBW0477068.1"/>
    </source>
</evidence>
<keyword evidence="2" id="KW-1185">Reference proteome</keyword>
<reference evidence="1" key="1">
    <citation type="submission" date="2021-03" db="EMBL/GenBank/DDBJ databases">
        <title>Draft genome sequence of rust myrtle Austropuccinia psidii MF-1, a brazilian biotype.</title>
        <authorList>
            <person name="Quecine M.C."/>
            <person name="Pachon D.M.R."/>
            <person name="Bonatelli M.L."/>
            <person name="Correr F.H."/>
            <person name="Franceschini L.M."/>
            <person name="Leite T.F."/>
            <person name="Margarido G.R.A."/>
            <person name="Almeida C.A."/>
            <person name="Ferrarezi J.A."/>
            <person name="Labate C.A."/>
        </authorList>
    </citation>
    <scope>NUCLEOTIDE SEQUENCE</scope>
    <source>
        <strain evidence="1">MF-1</strain>
    </source>
</reference>